<proteinExistence type="predicted"/>
<name>A0A318HNG0_9MYCO</name>
<dbReference type="AlphaFoldDB" id="A0A318HNG0"/>
<sequence>MWMLTTSDGRRLADIRSEMDARRIVHTLGTTEWRGPYSWKVVDNQGKLFVAEIRHRSGGGRR</sequence>
<organism evidence="1 2">
    <name type="scientific">Mycolicibacterium moriokaense</name>
    <dbReference type="NCBI Taxonomy" id="39691"/>
    <lineage>
        <taxon>Bacteria</taxon>
        <taxon>Bacillati</taxon>
        <taxon>Actinomycetota</taxon>
        <taxon>Actinomycetes</taxon>
        <taxon>Mycobacteriales</taxon>
        <taxon>Mycobacteriaceae</taxon>
        <taxon>Mycolicibacterium</taxon>
    </lineage>
</organism>
<keyword evidence="2" id="KW-1185">Reference proteome</keyword>
<reference evidence="2" key="1">
    <citation type="submission" date="2018-05" db="EMBL/GenBank/DDBJ databases">
        <authorList>
            <person name="Deangelis K."/>
            <person name="Huntemann M."/>
            <person name="Clum A."/>
            <person name="Pillay M."/>
            <person name="Palaniappan K."/>
            <person name="Varghese N."/>
            <person name="Mikhailova N."/>
            <person name="Stamatis D."/>
            <person name="Reddy T."/>
            <person name="Daum C."/>
            <person name="Shapiro N."/>
            <person name="Ivanova N."/>
            <person name="Kyrpides N."/>
            <person name="Woyke T."/>
        </authorList>
    </citation>
    <scope>NUCLEOTIDE SEQUENCE [LARGE SCALE GENOMIC DNA]</scope>
    <source>
        <strain evidence="2">GAS496</strain>
    </source>
</reference>
<reference evidence="1 2" key="2">
    <citation type="submission" date="2018-06" db="EMBL/GenBank/DDBJ databases">
        <title>Sequencing of bacterial isolates from soil warming experiment in Harvard Forest, Massachusetts, USA.</title>
        <authorList>
            <person name="Deangelis K.PhD."/>
        </authorList>
    </citation>
    <scope>NUCLEOTIDE SEQUENCE [LARGE SCALE GENOMIC DNA]</scope>
    <source>
        <strain evidence="1 2">GAS496</strain>
    </source>
</reference>
<accession>A0A318HNG0</accession>
<evidence type="ECO:0000313" key="1">
    <source>
        <dbReference type="EMBL" id="PXX08355.1"/>
    </source>
</evidence>
<evidence type="ECO:0000313" key="2">
    <source>
        <dbReference type="Proteomes" id="UP000247781"/>
    </source>
</evidence>
<gene>
    <name evidence="1" type="ORF">C8E89_10819</name>
</gene>
<dbReference type="Proteomes" id="UP000247781">
    <property type="component" value="Unassembled WGS sequence"/>
</dbReference>
<comment type="caution">
    <text evidence="1">The sequence shown here is derived from an EMBL/GenBank/DDBJ whole genome shotgun (WGS) entry which is preliminary data.</text>
</comment>
<dbReference type="EMBL" id="QJJU01000008">
    <property type="protein sequence ID" value="PXX08355.1"/>
    <property type="molecule type" value="Genomic_DNA"/>
</dbReference>
<protein>
    <submittedName>
        <fullName evidence="1">Uncharacterized protein</fullName>
    </submittedName>
</protein>